<keyword evidence="3" id="KW-1185">Reference proteome</keyword>
<protein>
    <recommendedName>
        <fullName evidence="1">DUF5641 domain-containing protein</fullName>
    </recommendedName>
</protein>
<reference evidence="2" key="1">
    <citation type="submission" date="2018-11" db="EMBL/GenBank/DDBJ databases">
        <authorList>
            <person name="Alioto T."/>
            <person name="Alioto T."/>
        </authorList>
    </citation>
    <scope>NUCLEOTIDE SEQUENCE</scope>
</reference>
<sequence>MVLSDMFWSRWRKEYLNNLQSRRKWHKDVPNIKEGDVVLLRDKTLIRNEWPLGLVIRAFASDDGKVRKTEIRVIRDGKPTVYVRPITELVLLVSDREQCV</sequence>
<dbReference type="PANTHER" id="PTHR47331:SF6">
    <property type="entry name" value="DOUBLECORTIN DOMAIN-CONTAINING PROTEIN"/>
    <property type="match status" value="1"/>
</dbReference>
<dbReference type="InterPro" id="IPR040676">
    <property type="entry name" value="DUF5641"/>
</dbReference>
<proteinExistence type="predicted"/>
<dbReference type="Pfam" id="PF18701">
    <property type="entry name" value="DUF5641"/>
    <property type="match status" value="1"/>
</dbReference>
<dbReference type="AlphaFoldDB" id="A0A8B6CKL2"/>
<dbReference type="PANTHER" id="PTHR47331">
    <property type="entry name" value="PHD-TYPE DOMAIN-CONTAINING PROTEIN"/>
    <property type="match status" value="1"/>
</dbReference>
<name>A0A8B6CKL2_MYTGA</name>
<dbReference type="EMBL" id="UYJE01001823">
    <property type="protein sequence ID" value="VDI05528.1"/>
    <property type="molecule type" value="Genomic_DNA"/>
</dbReference>
<dbReference type="Proteomes" id="UP000596742">
    <property type="component" value="Unassembled WGS sequence"/>
</dbReference>
<evidence type="ECO:0000259" key="1">
    <source>
        <dbReference type="Pfam" id="PF18701"/>
    </source>
</evidence>
<accession>A0A8B6CKL2</accession>
<organism evidence="2 3">
    <name type="scientific">Mytilus galloprovincialis</name>
    <name type="common">Mediterranean mussel</name>
    <dbReference type="NCBI Taxonomy" id="29158"/>
    <lineage>
        <taxon>Eukaryota</taxon>
        <taxon>Metazoa</taxon>
        <taxon>Spiralia</taxon>
        <taxon>Lophotrochozoa</taxon>
        <taxon>Mollusca</taxon>
        <taxon>Bivalvia</taxon>
        <taxon>Autobranchia</taxon>
        <taxon>Pteriomorphia</taxon>
        <taxon>Mytilida</taxon>
        <taxon>Mytiloidea</taxon>
        <taxon>Mytilidae</taxon>
        <taxon>Mytilinae</taxon>
        <taxon>Mytilus</taxon>
    </lineage>
</organism>
<gene>
    <name evidence="2" type="ORF">MGAL_10B054288</name>
</gene>
<dbReference type="OrthoDB" id="6145901at2759"/>
<evidence type="ECO:0000313" key="2">
    <source>
        <dbReference type="EMBL" id="VDI05528.1"/>
    </source>
</evidence>
<evidence type="ECO:0000313" key="3">
    <source>
        <dbReference type="Proteomes" id="UP000596742"/>
    </source>
</evidence>
<feature type="domain" description="DUF5641" evidence="1">
    <location>
        <begin position="3"/>
        <end position="92"/>
    </location>
</feature>
<comment type="caution">
    <text evidence="2">The sequence shown here is derived from an EMBL/GenBank/DDBJ whole genome shotgun (WGS) entry which is preliminary data.</text>
</comment>